<protein>
    <recommendedName>
        <fullName evidence="2">F-box/LRR-repeat protein 15/At3g58940/PEG3-like LRR domain-containing protein</fullName>
    </recommendedName>
</protein>
<feature type="region of interest" description="Disordered" evidence="1">
    <location>
        <begin position="1"/>
        <end position="61"/>
    </location>
</feature>
<dbReference type="Proteomes" id="UP000324705">
    <property type="component" value="Chromosome 1B"/>
</dbReference>
<evidence type="ECO:0000259" key="2">
    <source>
        <dbReference type="Pfam" id="PF24758"/>
    </source>
</evidence>
<accession>A0A9R0VEE8</accession>
<reference evidence="3 4" key="1">
    <citation type="submission" date="2017-09" db="EMBL/GenBank/DDBJ databases">
        <authorList>
            <consortium name="International Durum Wheat Genome Sequencing Consortium (IDWGSC)"/>
            <person name="Milanesi L."/>
        </authorList>
    </citation>
    <scope>NUCLEOTIDE SEQUENCE [LARGE SCALE GENOMIC DNA]</scope>
    <source>
        <strain evidence="4">cv. Svevo</strain>
    </source>
</reference>
<dbReference type="Pfam" id="PF24758">
    <property type="entry name" value="LRR_At5g56370"/>
    <property type="match status" value="1"/>
</dbReference>
<dbReference type="Gramene" id="TRITD1Bv1G203970.1">
    <property type="protein sequence ID" value="TRITD1Bv1G203970.1"/>
    <property type="gene ID" value="TRITD1Bv1G203970"/>
</dbReference>
<dbReference type="InterPro" id="IPR055302">
    <property type="entry name" value="F-box_dom-containing"/>
</dbReference>
<proteinExistence type="predicted"/>
<evidence type="ECO:0000256" key="1">
    <source>
        <dbReference type="SAM" id="MobiDB-lite"/>
    </source>
</evidence>
<feature type="compositionally biased region" description="Low complexity" evidence="1">
    <location>
        <begin position="20"/>
        <end position="37"/>
    </location>
</feature>
<dbReference type="InterPro" id="IPR032675">
    <property type="entry name" value="LRR_dom_sf"/>
</dbReference>
<evidence type="ECO:0000313" key="4">
    <source>
        <dbReference type="Proteomes" id="UP000324705"/>
    </source>
</evidence>
<dbReference type="CDD" id="cd22160">
    <property type="entry name" value="F-box_AtFBL13-like"/>
    <property type="match status" value="1"/>
</dbReference>
<feature type="domain" description="F-box/LRR-repeat protein 15/At3g58940/PEG3-like LRR" evidence="2">
    <location>
        <begin position="145"/>
        <end position="332"/>
    </location>
</feature>
<keyword evidence="4" id="KW-1185">Reference proteome</keyword>
<organism evidence="3 4">
    <name type="scientific">Triticum turgidum subsp. durum</name>
    <name type="common">Durum wheat</name>
    <name type="synonym">Triticum durum</name>
    <dbReference type="NCBI Taxonomy" id="4567"/>
    <lineage>
        <taxon>Eukaryota</taxon>
        <taxon>Viridiplantae</taxon>
        <taxon>Streptophyta</taxon>
        <taxon>Embryophyta</taxon>
        <taxon>Tracheophyta</taxon>
        <taxon>Spermatophyta</taxon>
        <taxon>Magnoliopsida</taxon>
        <taxon>Liliopsida</taxon>
        <taxon>Poales</taxon>
        <taxon>Poaceae</taxon>
        <taxon>BOP clade</taxon>
        <taxon>Pooideae</taxon>
        <taxon>Triticodae</taxon>
        <taxon>Triticeae</taxon>
        <taxon>Triticinae</taxon>
        <taxon>Triticum</taxon>
    </lineage>
</organism>
<gene>
    <name evidence="3" type="ORF">TRITD_1Bv1G203970</name>
</gene>
<dbReference type="PANTHER" id="PTHR32141:SF117">
    <property type="entry name" value="FBD DOMAIN-CONTAINING PROTEIN"/>
    <property type="match status" value="1"/>
</dbReference>
<dbReference type="SUPFAM" id="SSF52047">
    <property type="entry name" value="RNI-like"/>
    <property type="match status" value="1"/>
</dbReference>
<dbReference type="PANTHER" id="PTHR32141">
    <property type="match status" value="1"/>
</dbReference>
<name>A0A9R0VEE8_TRITD</name>
<sequence>MGMEAGAPGPSSRKRKASAHEAPAPAPTAVEAPGAEPTAEDREPPLSGADGDGGGAGGDRISDLPDAVLGDIVSLLPTKEGARTQVLASRWRHLWRSAPLSLDHRYFLFDEEGLDVAISRVLAAHLGPGRRFCAPVYHLPGDRADAWLRSPALDNLQELELCSFSYMLPYPPPTKQLPPSAAFRFSDTLLVFTIGDCHLTDDITQVLHFPKLQKLALKRVLISESSLHIMIAACPALECLLIRKSSGFRCVRINSISLRSIGVSGYSPRGLNFEELIIENAPCLESLLILGSCECGLISVISAPKLEALGYLSSHYGTRISFDSTVIEVAVAFLLAFNVPLNYMLFALIDSLMSSSMLHEAIEC</sequence>
<dbReference type="InterPro" id="IPR036047">
    <property type="entry name" value="F-box-like_dom_sf"/>
</dbReference>
<dbReference type="InterPro" id="IPR055411">
    <property type="entry name" value="LRR_FXL15/At3g58940/PEG3-like"/>
</dbReference>
<dbReference type="SUPFAM" id="SSF81383">
    <property type="entry name" value="F-box domain"/>
    <property type="match status" value="1"/>
</dbReference>
<dbReference type="InterPro" id="IPR053781">
    <property type="entry name" value="F-box_AtFBL13-like"/>
</dbReference>
<evidence type="ECO:0000313" key="3">
    <source>
        <dbReference type="EMBL" id="VAH22327.1"/>
    </source>
</evidence>
<dbReference type="AlphaFoldDB" id="A0A9R0VEE8"/>
<dbReference type="EMBL" id="LT934112">
    <property type="protein sequence ID" value="VAH22327.1"/>
    <property type="molecule type" value="Genomic_DNA"/>
</dbReference>
<dbReference type="Gene3D" id="3.80.10.10">
    <property type="entry name" value="Ribonuclease Inhibitor"/>
    <property type="match status" value="1"/>
</dbReference>